<evidence type="ECO:0000256" key="1">
    <source>
        <dbReference type="SAM" id="Phobius"/>
    </source>
</evidence>
<organism evidence="2 3">
    <name type="scientific">Parachitinimonas caeni</name>
    <dbReference type="NCBI Taxonomy" id="3031301"/>
    <lineage>
        <taxon>Bacteria</taxon>
        <taxon>Pseudomonadati</taxon>
        <taxon>Pseudomonadota</taxon>
        <taxon>Betaproteobacteria</taxon>
        <taxon>Neisseriales</taxon>
        <taxon>Chitinibacteraceae</taxon>
        <taxon>Parachitinimonas</taxon>
    </lineage>
</organism>
<keyword evidence="1" id="KW-1133">Transmembrane helix</keyword>
<name>A0ABT7E2D5_9NEIS</name>
<evidence type="ECO:0000313" key="2">
    <source>
        <dbReference type="EMBL" id="MDK2125575.1"/>
    </source>
</evidence>
<dbReference type="Proteomes" id="UP001172778">
    <property type="component" value="Unassembled WGS sequence"/>
</dbReference>
<feature type="transmembrane region" description="Helical" evidence="1">
    <location>
        <begin position="12"/>
        <end position="32"/>
    </location>
</feature>
<dbReference type="InterPro" id="IPR054636">
    <property type="entry name" value="CydP"/>
</dbReference>
<proteinExistence type="predicted"/>
<keyword evidence="1" id="KW-0472">Membrane</keyword>
<accession>A0ABT7E2D5</accession>
<gene>
    <name evidence="2" type="ORF">PZA18_16090</name>
</gene>
<sequence length="72" mass="8000">MNPDPDGPRLSPTLVIIVLIKIALLLVAKHLWFSQPIAHHMNVEPQRLDQQFLNTAPTPISAPSGEHHARPL</sequence>
<keyword evidence="1" id="KW-0812">Transmembrane</keyword>
<comment type="caution">
    <text evidence="2">The sequence shown here is derived from an EMBL/GenBank/DDBJ whole genome shotgun (WGS) entry which is preliminary data.</text>
</comment>
<dbReference type="EMBL" id="JARRAF010000021">
    <property type="protein sequence ID" value="MDK2125575.1"/>
    <property type="molecule type" value="Genomic_DNA"/>
</dbReference>
<dbReference type="NCBIfam" id="NF045611">
    <property type="entry name" value="small_CydP"/>
    <property type="match status" value="1"/>
</dbReference>
<evidence type="ECO:0000313" key="3">
    <source>
        <dbReference type="Proteomes" id="UP001172778"/>
    </source>
</evidence>
<keyword evidence="3" id="KW-1185">Reference proteome</keyword>
<reference evidence="2" key="1">
    <citation type="submission" date="2023-03" db="EMBL/GenBank/DDBJ databases">
        <title>Chitinimonas shenzhenensis gen. nov., sp. nov., a novel member of family Burkholderiaceae isolated from activated sludge collected in Shen Zhen, China.</title>
        <authorList>
            <person name="Wang X."/>
        </authorList>
    </citation>
    <scope>NUCLEOTIDE SEQUENCE</scope>
    <source>
        <strain evidence="2">DQS-5</strain>
    </source>
</reference>
<protein>
    <submittedName>
        <fullName evidence="2">Uncharacterized protein</fullName>
    </submittedName>
</protein>
<dbReference type="RefSeq" id="WP_284101884.1">
    <property type="nucleotide sequence ID" value="NZ_JARRAF010000021.1"/>
</dbReference>